<accession>A0AA41S4M6</accession>
<protein>
    <submittedName>
        <fullName evidence="8">Uncharacterized protein</fullName>
    </submittedName>
</protein>
<evidence type="ECO:0000256" key="2">
    <source>
        <dbReference type="ARBA" id="ARBA00022694"/>
    </source>
</evidence>
<keyword evidence="9" id="KW-1185">Reference proteome</keyword>
<evidence type="ECO:0000256" key="4">
    <source>
        <dbReference type="SAM" id="MobiDB-lite"/>
    </source>
</evidence>
<comment type="caution">
    <text evidence="8">The sequence shown here is derived from an EMBL/GenBank/DDBJ whole genome shotgun (WGS) entry which is preliminary data.</text>
</comment>
<evidence type="ECO:0000256" key="3">
    <source>
        <dbReference type="ARBA" id="ARBA00023242"/>
    </source>
</evidence>
<feature type="compositionally biased region" description="Basic residues" evidence="4">
    <location>
        <begin position="66"/>
        <end position="76"/>
    </location>
</feature>
<dbReference type="GO" id="GO:0005655">
    <property type="term" value="C:nucleolar ribonuclease P complex"/>
    <property type="evidence" value="ECO:0007669"/>
    <property type="project" value="InterPro"/>
</dbReference>
<feature type="domain" description="Pop1 N-terminal" evidence="5">
    <location>
        <begin position="115"/>
        <end position="175"/>
    </location>
</feature>
<dbReference type="PANTHER" id="PTHR22731">
    <property type="entry name" value="RIBONUCLEASES P/MRP PROTEIN SUBUNIT POP1"/>
    <property type="match status" value="1"/>
</dbReference>
<dbReference type="Proteomes" id="UP001177140">
    <property type="component" value="Unassembled WGS sequence"/>
</dbReference>
<dbReference type="Pfam" id="PF06978">
    <property type="entry name" value="POP1_N"/>
    <property type="match status" value="1"/>
</dbReference>
<keyword evidence="3" id="KW-0539">Nucleus</keyword>
<gene>
    <name evidence="8" type="ORF">MKW94_015152</name>
</gene>
<sequence>MAVEEIKRNRVASVHPPRTLNVQKFVEARASELESLHSVASNRLDNNFKSQRNKRRRTTGHDNRQTKKKSRKRRKLGLIDKVEPVDKVKVSRRIRRRHQLSSNPEKGFCTSGDGTKRLRTHLWHAKRFLMAKHWGFHLPQGLQGSGRGSRALLKWFKRGTVVHDASYHCPVQLEGPEDSLMSILRMVLVPTPSESTFILSGVSYGSSMLYHIGTPVAPVTYMWRPVTRKNAESESSKVSSPAGFGITSKSTCNSPFRQLWIWIHAAAFVEGYDALIHATQKQNNKEVGISVNCFPLDGRLAKLEVMGSKAIQVLHKILHPVSESLDTSFHLTKCRDIESNTETQISKSYILEHAEHLPSGAILSLVVKDPRDLPKKGIEGVLDAHSGNIDVEDNRLDGCATLGQSLDKDQAIISSLWSEAEANSVLLSDNKDIWHSQNASSLPLEENLLCMEKHERRMAYFNMNNTNSRVSSSECMPQSSSSCPILLLKEDDHHSSYARWCIILPLTWVKAFWLPLVSGGARAIGFREKHQIACDVGLPSFPFGFPDSKAYSSFKTGEAAVSDKKIELRPPAMRPPRVPIPPPWGSISIRFFVEGSIISEGGFQASCKKSSSTDINLGKSCADLGNKIHSSLQEQDESFFEGSIARTSNMLRTYMNETHGGHLLLFPDAEMRLKAFSEMLNSEVNVIQRPQLAYQKSANWKPCFLRVHIRAYKEGVFEDGAVVCAPRLSDFSLWISRSDDQEGQLQIPEPYMKSYYIQRPCGKWELKTPEHPAERDSFRCPIGFVTSGSVRGSAKPLAEAFCEAYLLAEVRRNQWEGMQEKQKKEQEIFVLVRNPRSVAYRLALATIILEQKAEDVKFM</sequence>
<feature type="region of interest" description="Disordered" evidence="4">
    <location>
        <begin position="42"/>
        <end position="77"/>
    </location>
</feature>
<evidence type="ECO:0000259" key="5">
    <source>
        <dbReference type="Pfam" id="PF06978"/>
    </source>
</evidence>
<reference evidence="8" key="1">
    <citation type="submission" date="2022-03" db="EMBL/GenBank/DDBJ databases">
        <title>A functionally conserved STORR gene fusion in Papaver species that diverged 16.8 million years ago.</title>
        <authorList>
            <person name="Catania T."/>
        </authorList>
    </citation>
    <scope>NUCLEOTIDE SEQUENCE</scope>
    <source>
        <strain evidence="8">S-191538</strain>
    </source>
</reference>
<dbReference type="PANTHER" id="PTHR22731:SF3">
    <property type="entry name" value="RIBONUCLEASES P_MRP PROTEIN SUBUNIT POP1"/>
    <property type="match status" value="1"/>
</dbReference>
<dbReference type="AlphaFoldDB" id="A0AA41S4M6"/>
<dbReference type="InterPro" id="IPR012590">
    <property type="entry name" value="POPLD_dom"/>
</dbReference>
<dbReference type="InterPro" id="IPR055079">
    <property type="entry name" value="POP1_C"/>
</dbReference>
<dbReference type="InterPro" id="IPR039182">
    <property type="entry name" value="Pop1"/>
</dbReference>
<evidence type="ECO:0000313" key="9">
    <source>
        <dbReference type="Proteomes" id="UP001177140"/>
    </source>
</evidence>
<name>A0AA41S4M6_PAPNU</name>
<organism evidence="8 9">
    <name type="scientific">Papaver nudicaule</name>
    <name type="common">Iceland poppy</name>
    <dbReference type="NCBI Taxonomy" id="74823"/>
    <lineage>
        <taxon>Eukaryota</taxon>
        <taxon>Viridiplantae</taxon>
        <taxon>Streptophyta</taxon>
        <taxon>Embryophyta</taxon>
        <taxon>Tracheophyta</taxon>
        <taxon>Spermatophyta</taxon>
        <taxon>Magnoliopsida</taxon>
        <taxon>Ranunculales</taxon>
        <taxon>Papaveraceae</taxon>
        <taxon>Papaveroideae</taxon>
        <taxon>Papaver</taxon>
    </lineage>
</organism>
<dbReference type="GO" id="GO:0000172">
    <property type="term" value="C:ribonuclease MRP complex"/>
    <property type="evidence" value="ECO:0007669"/>
    <property type="project" value="InterPro"/>
</dbReference>
<evidence type="ECO:0000256" key="1">
    <source>
        <dbReference type="ARBA" id="ARBA00004123"/>
    </source>
</evidence>
<proteinExistence type="predicted"/>
<comment type="subcellular location">
    <subcellularLocation>
        <location evidence="1">Nucleus</location>
    </subcellularLocation>
</comment>
<evidence type="ECO:0000259" key="6">
    <source>
        <dbReference type="Pfam" id="PF08170"/>
    </source>
</evidence>
<keyword evidence="2" id="KW-0819">tRNA processing</keyword>
<dbReference type="GO" id="GO:0001682">
    <property type="term" value="P:tRNA 5'-leader removal"/>
    <property type="evidence" value="ECO:0007669"/>
    <property type="project" value="InterPro"/>
</dbReference>
<evidence type="ECO:0000259" key="7">
    <source>
        <dbReference type="Pfam" id="PF22770"/>
    </source>
</evidence>
<dbReference type="Pfam" id="PF22770">
    <property type="entry name" value="POP1_C"/>
    <property type="match status" value="1"/>
</dbReference>
<dbReference type="EMBL" id="JAJJMA010097901">
    <property type="protein sequence ID" value="MCL7030132.1"/>
    <property type="molecule type" value="Genomic_DNA"/>
</dbReference>
<feature type="domain" description="POPLD" evidence="6">
    <location>
        <begin position="499"/>
        <end position="575"/>
    </location>
</feature>
<dbReference type="InterPro" id="IPR009723">
    <property type="entry name" value="Pop1_N"/>
</dbReference>
<dbReference type="Pfam" id="PF08170">
    <property type="entry name" value="POPLD"/>
    <property type="match status" value="1"/>
</dbReference>
<feature type="domain" description="POP1 C-terminal" evidence="7">
    <location>
        <begin position="761"/>
        <end position="848"/>
    </location>
</feature>
<evidence type="ECO:0000313" key="8">
    <source>
        <dbReference type="EMBL" id="MCL7030132.1"/>
    </source>
</evidence>